<sequence length="111" mass="11600">MGKGGIPEEPGALALVLKVTARPLEASPSDQGPLLGAAQRKVIAPSYYLLPRVVPRQSESGEDPFLMLTLGTDPPLSQHRMARHPGTCAAAGRMPPQASSCVLSGPLCVFL</sequence>
<reference evidence="1" key="2">
    <citation type="submission" date="2025-03" db="EMBL/GenBank/DDBJ databases">
        <authorList>
            <consortium name="ELIXIR-Norway"/>
            <consortium name="Elixir Norway"/>
        </authorList>
    </citation>
    <scope>NUCLEOTIDE SEQUENCE</scope>
</reference>
<dbReference type="Proteomes" id="UP001162501">
    <property type="component" value="Chromosome 11"/>
</dbReference>
<reference evidence="1" key="1">
    <citation type="submission" date="2023-05" db="EMBL/GenBank/DDBJ databases">
        <authorList>
            <consortium name="ELIXIR-Norway"/>
        </authorList>
    </citation>
    <scope>NUCLEOTIDE SEQUENCE</scope>
</reference>
<organism evidence="1 2">
    <name type="scientific">Rangifer tarandus platyrhynchus</name>
    <name type="common">Svalbard reindeer</name>
    <dbReference type="NCBI Taxonomy" id="3082113"/>
    <lineage>
        <taxon>Eukaryota</taxon>
        <taxon>Metazoa</taxon>
        <taxon>Chordata</taxon>
        <taxon>Craniata</taxon>
        <taxon>Vertebrata</taxon>
        <taxon>Euteleostomi</taxon>
        <taxon>Mammalia</taxon>
        <taxon>Eutheria</taxon>
        <taxon>Laurasiatheria</taxon>
        <taxon>Artiodactyla</taxon>
        <taxon>Ruminantia</taxon>
        <taxon>Pecora</taxon>
        <taxon>Cervidae</taxon>
        <taxon>Odocoileinae</taxon>
        <taxon>Rangifer</taxon>
    </lineage>
</organism>
<accession>A0AC59Y7R2</accession>
<gene>
    <name evidence="1" type="ORF">MRATA1EN22A_LOCUS2822</name>
</gene>
<dbReference type="EMBL" id="OX596095">
    <property type="protein sequence ID" value="CAM9460875.1"/>
    <property type="molecule type" value="Genomic_DNA"/>
</dbReference>
<evidence type="ECO:0000313" key="1">
    <source>
        <dbReference type="EMBL" id="CAM9460875.1"/>
    </source>
</evidence>
<protein>
    <submittedName>
        <fullName evidence="1">Uncharacterized protein</fullName>
    </submittedName>
</protein>
<name>A0AC59Y7R2_RANTA</name>
<proteinExistence type="predicted"/>
<evidence type="ECO:0000313" key="2">
    <source>
        <dbReference type="Proteomes" id="UP001162501"/>
    </source>
</evidence>